<evidence type="ECO:0000256" key="6">
    <source>
        <dbReference type="ARBA" id="ARBA00023136"/>
    </source>
</evidence>
<name>A0A3P7FHL8_HYDTA</name>
<dbReference type="GO" id="GO:0030322">
    <property type="term" value="P:stabilization of membrane potential"/>
    <property type="evidence" value="ECO:0007669"/>
    <property type="project" value="TreeGrafter"/>
</dbReference>
<dbReference type="Gene3D" id="1.10.287.70">
    <property type="match status" value="1"/>
</dbReference>
<evidence type="ECO:0000256" key="2">
    <source>
        <dbReference type="ARBA" id="ARBA00022448"/>
    </source>
</evidence>
<dbReference type="Proteomes" id="UP000274429">
    <property type="component" value="Unassembled WGS sequence"/>
</dbReference>
<dbReference type="InterPro" id="IPR013099">
    <property type="entry name" value="K_chnl_dom"/>
</dbReference>
<keyword evidence="2" id="KW-0813">Transport</keyword>
<keyword evidence="6 8" id="KW-0472">Membrane</keyword>
<feature type="domain" description="Potassium channel" evidence="9">
    <location>
        <begin position="23"/>
        <end position="71"/>
    </location>
</feature>
<dbReference type="EMBL" id="UYWX01020561">
    <property type="protein sequence ID" value="VDM33303.1"/>
    <property type="molecule type" value="Genomic_DNA"/>
</dbReference>
<reference evidence="10 11" key="1">
    <citation type="submission" date="2018-11" db="EMBL/GenBank/DDBJ databases">
        <authorList>
            <consortium name="Pathogen Informatics"/>
        </authorList>
    </citation>
    <scope>NUCLEOTIDE SEQUENCE [LARGE SCALE GENOMIC DNA]</scope>
</reference>
<dbReference type="GO" id="GO:0015271">
    <property type="term" value="F:outward rectifier potassium channel activity"/>
    <property type="evidence" value="ECO:0007669"/>
    <property type="project" value="TreeGrafter"/>
</dbReference>
<keyword evidence="11" id="KW-1185">Reference proteome</keyword>
<gene>
    <name evidence="10" type="ORF">TTAC_LOCUS8677</name>
</gene>
<dbReference type="OrthoDB" id="6277993at2759"/>
<organism evidence="10 11">
    <name type="scientific">Hydatigena taeniaeformis</name>
    <name type="common">Feline tapeworm</name>
    <name type="synonym">Taenia taeniaeformis</name>
    <dbReference type="NCBI Taxonomy" id="6205"/>
    <lineage>
        <taxon>Eukaryota</taxon>
        <taxon>Metazoa</taxon>
        <taxon>Spiralia</taxon>
        <taxon>Lophotrochozoa</taxon>
        <taxon>Platyhelminthes</taxon>
        <taxon>Cestoda</taxon>
        <taxon>Eucestoda</taxon>
        <taxon>Cyclophyllidea</taxon>
        <taxon>Taeniidae</taxon>
        <taxon>Hydatigera</taxon>
    </lineage>
</organism>
<keyword evidence="5" id="KW-0406">Ion transport</keyword>
<evidence type="ECO:0000256" key="3">
    <source>
        <dbReference type="ARBA" id="ARBA00022692"/>
    </source>
</evidence>
<evidence type="ECO:0000256" key="5">
    <source>
        <dbReference type="ARBA" id="ARBA00023065"/>
    </source>
</evidence>
<keyword evidence="7" id="KW-0407">Ion channel</keyword>
<dbReference type="InterPro" id="IPR003280">
    <property type="entry name" value="2pore_dom_K_chnl"/>
</dbReference>
<feature type="transmembrane region" description="Helical" evidence="8">
    <location>
        <begin position="88"/>
        <end position="111"/>
    </location>
</feature>
<dbReference type="GO" id="GO:0022841">
    <property type="term" value="F:potassium ion leak channel activity"/>
    <property type="evidence" value="ECO:0007669"/>
    <property type="project" value="TreeGrafter"/>
</dbReference>
<keyword evidence="4 8" id="KW-1133">Transmembrane helix</keyword>
<protein>
    <recommendedName>
        <fullName evidence="9">Potassium channel domain-containing protein</fullName>
    </recommendedName>
</protein>
<accession>A0A3P7FHL8</accession>
<dbReference type="PANTHER" id="PTHR11003:SF249">
    <property type="entry name" value="TWO PORE POTASSIUM CHANNEL PROTEIN SUP-9"/>
    <property type="match status" value="1"/>
</dbReference>
<sequence>MYALRKNRSTRARAFHLIIVVILVFTLILLLPAYIFMRLEPNWSYLDSIYFCFISLTTIGFGDFVPGRGPIHVSISNSTQVHKVAHELYNIGVVVYLIGGTTMLMLLVRVYREMMETERRIKRDRVILKLQHSLTEPNLLHSNTPFCIPP</sequence>
<evidence type="ECO:0000313" key="10">
    <source>
        <dbReference type="EMBL" id="VDM33303.1"/>
    </source>
</evidence>
<proteinExistence type="predicted"/>
<feature type="transmembrane region" description="Helical" evidence="8">
    <location>
        <begin position="12"/>
        <end position="36"/>
    </location>
</feature>
<evidence type="ECO:0000259" key="9">
    <source>
        <dbReference type="Pfam" id="PF07885"/>
    </source>
</evidence>
<keyword evidence="3 8" id="KW-0812">Transmembrane</keyword>
<dbReference type="GO" id="GO:0005886">
    <property type="term" value="C:plasma membrane"/>
    <property type="evidence" value="ECO:0007669"/>
    <property type="project" value="TreeGrafter"/>
</dbReference>
<dbReference type="PANTHER" id="PTHR11003">
    <property type="entry name" value="POTASSIUM CHANNEL, SUBFAMILY K"/>
    <property type="match status" value="1"/>
</dbReference>
<evidence type="ECO:0000256" key="4">
    <source>
        <dbReference type="ARBA" id="ARBA00022989"/>
    </source>
</evidence>
<dbReference type="Pfam" id="PF07885">
    <property type="entry name" value="Ion_trans_2"/>
    <property type="match status" value="1"/>
</dbReference>
<dbReference type="SUPFAM" id="SSF81324">
    <property type="entry name" value="Voltage-gated potassium channels"/>
    <property type="match status" value="1"/>
</dbReference>
<evidence type="ECO:0000256" key="1">
    <source>
        <dbReference type="ARBA" id="ARBA00004141"/>
    </source>
</evidence>
<evidence type="ECO:0000313" key="11">
    <source>
        <dbReference type="Proteomes" id="UP000274429"/>
    </source>
</evidence>
<comment type="subcellular location">
    <subcellularLocation>
        <location evidence="1">Membrane</location>
        <topology evidence="1">Multi-pass membrane protein</topology>
    </subcellularLocation>
</comment>
<dbReference type="AlphaFoldDB" id="A0A3P7FHL8"/>
<evidence type="ECO:0000256" key="8">
    <source>
        <dbReference type="SAM" id="Phobius"/>
    </source>
</evidence>
<evidence type="ECO:0000256" key="7">
    <source>
        <dbReference type="ARBA" id="ARBA00023303"/>
    </source>
</evidence>